<keyword evidence="1" id="KW-0677">Repeat</keyword>
<evidence type="ECO:0000313" key="5">
    <source>
        <dbReference type="Proteomes" id="UP000652761"/>
    </source>
</evidence>
<reference evidence="4" key="1">
    <citation type="submission" date="2017-07" db="EMBL/GenBank/DDBJ databases">
        <title>Taro Niue Genome Assembly and Annotation.</title>
        <authorList>
            <person name="Atibalentja N."/>
            <person name="Keating K."/>
            <person name="Fields C.J."/>
        </authorList>
    </citation>
    <scope>NUCLEOTIDE SEQUENCE</scope>
    <source>
        <strain evidence="4">Niue_2</strain>
        <tissue evidence="4">Leaf</tissue>
    </source>
</reference>
<dbReference type="PANTHER" id="PTHR47926:SF510">
    <property type="entry name" value="PENTATRICOPEPTIDE REPEAT-CONTAINING PROTEIN"/>
    <property type="match status" value="1"/>
</dbReference>
<dbReference type="OrthoDB" id="185373at2759"/>
<dbReference type="GO" id="GO:0009451">
    <property type="term" value="P:RNA modification"/>
    <property type="evidence" value="ECO:0007669"/>
    <property type="project" value="InterPro"/>
</dbReference>
<gene>
    <name evidence="4" type="ORF">Taro_005099</name>
</gene>
<protein>
    <submittedName>
        <fullName evidence="4">Uncharacterized protein</fullName>
    </submittedName>
</protein>
<feature type="repeat" description="PPR" evidence="2">
    <location>
        <begin position="177"/>
        <end position="207"/>
    </location>
</feature>
<evidence type="ECO:0000256" key="2">
    <source>
        <dbReference type="PROSITE-ProRule" id="PRU00708"/>
    </source>
</evidence>
<feature type="region of interest" description="Disordered" evidence="3">
    <location>
        <begin position="1"/>
        <end position="49"/>
    </location>
</feature>
<feature type="repeat" description="PPR" evidence="2">
    <location>
        <begin position="309"/>
        <end position="343"/>
    </location>
</feature>
<proteinExistence type="predicted"/>
<evidence type="ECO:0000313" key="4">
    <source>
        <dbReference type="EMBL" id="MQL72796.1"/>
    </source>
</evidence>
<feature type="compositionally biased region" description="Low complexity" evidence="3">
    <location>
        <begin position="1"/>
        <end position="10"/>
    </location>
</feature>
<dbReference type="AlphaFoldDB" id="A0A843TRJ1"/>
<dbReference type="SUPFAM" id="SSF48452">
    <property type="entry name" value="TPR-like"/>
    <property type="match status" value="1"/>
</dbReference>
<dbReference type="GO" id="GO:0003723">
    <property type="term" value="F:RNA binding"/>
    <property type="evidence" value="ECO:0007669"/>
    <property type="project" value="InterPro"/>
</dbReference>
<dbReference type="InterPro" id="IPR002885">
    <property type="entry name" value="PPR_rpt"/>
</dbReference>
<dbReference type="InterPro" id="IPR011990">
    <property type="entry name" value="TPR-like_helical_dom_sf"/>
</dbReference>
<dbReference type="FunFam" id="1.25.40.10:FF:000184">
    <property type="entry name" value="Pentatricopeptide repeat-containing protein, chloroplastic"/>
    <property type="match status" value="1"/>
</dbReference>
<dbReference type="Pfam" id="PF13041">
    <property type="entry name" value="PPR_2"/>
    <property type="match status" value="1"/>
</dbReference>
<dbReference type="PANTHER" id="PTHR47926">
    <property type="entry name" value="PENTATRICOPEPTIDE REPEAT-CONTAINING PROTEIN"/>
    <property type="match status" value="1"/>
</dbReference>
<dbReference type="Gene3D" id="1.25.40.10">
    <property type="entry name" value="Tetratricopeptide repeat domain"/>
    <property type="match status" value="4"/>
</dbReference>
<feature type="repeat" description="PPR" evidence="2">
    <location>
        <begin position="278"/>
        <end position="308"/>
    </location>
</feature>
<feature type="repeat" description="PPR" evidence="2">
    <location>
        <begin position="146"/>
        <end position="176"/>
    </location>
</feature>
<comment type="caution">
    <text evidence="4">The sequence shown here is derived from an EMBL/GenBank/DDBJ whole genome shotgun (WGS) entry which is preliminary data.</text>
</comment>
<dbReference type="Pfam" id="PF20431">
    <property type="entry name" value="E_motif"/>
    <property type="match status" value="1"/>
</dbReference>
<evidence type="ECO:0000256" key="3">
    <source>
        <dbReference type="SAM" id="MobiDB-lite"/>
    </source>
</evidence>
<feature type="repeat" description="PPR" evidence="2">
    <location>
        <begin position="208"/>
        <end position="242"/>
    </location>
</feature>
<name>A0A843TRJ1_COLES</name>
<dbReference type="PROSITE" id="PS51375">
    <property type="entry name" value="PPR"/>
    <property type="match status" value="5"/>
</dbReference>
<dbReference type="InterPro" id="IPR046848">
    <property type="entry name" value="E_motif"/>
</dbReference>
<organism evidence="4 5">
    <name type="scientific">Colocasia esculenta</name>
    <name type="common">Wild taro</name>
    <name type="synonym">Arum esculentum</name>
    <dbReference type="NCBI Taxonomy" id="4460"/>
    <lineage>
        <taxon>Eukaryota</taxon>
        <taxon>Viridiplantae</taxon>
        <taxon>Streptophyta</taxon>
        <taxon>Embryophyta</taxon>
        <taxon>Tracheophyta</taxon>
        <taxon>Spermatophyta</taxon>
        <taxon>Magnoliopsida</taxon>
        <taxon>Liliopsida</taxon>
        <taxon>Araceae</taxon>
        <taxon>Aroideae</taxon>
        <taxon>Colocasieae</taxon>
        <taxon>Colocasia</taxon>
    </lineage>
</organism>
<accession>A0A843TRJ1</accession>
<evidence type="ECO:0000256" key="1">
    <source>
        <dbReference type="ARBA" id="ARBA00022737"/>
    </source>
</evidence>
<keyword evidence="5" id="KW-1185">Reference proteome</keyword>
<dbReference type="NCBIfam" id="TIGR00756">
    <property type="entry name" value="PPR"/>
    <property type="match status" value="5"/>
</dbReference>
<dbReference type="Pfam" id="PF01535">
    <property type="entry name" value="PPR"/>
    <property type="match status" value="6"/>
</dbReference>
<dbReference type="FunFam" id="1.25.40.10:FF:000348">
    <property type="entry name" value="Pentatricopeptide repeat-containing protein chloroplastic"/>
    <property type="match status" value="1"/>
</dbReference>
<dbReference type="EMBL" id="NMUH01000142">
    <property type="protein sequence ID" value="MQL72796.1"/>
    <property type="molecule type" value="Genomic_DNA"/>
</dbReference>
<dbReference type="InterPro" id="IPR046960">
    <property type="entry name" value="PPR_At4g14850-like_plant"/>
</dbReference>
<sequence>MASLLQQPLGPLDPPPSPLPRHNVENTNPKLLSDASPPHKPDRLPHGRIRTSQFQSHRPFDEIPRRDDTIKWTSYIARRCRSGALSAATAAFASMLSAGARPNGVTLITLLSACADSDARKMSLPFGRFVHGHVFKWCGDGVQEYDVVLGTSLVDMYAKCGRTDLARQLFDRMTARNLVSWNTMLDGYMRNGEVGESVSLFRRMVKRDKMTWTAMISGYVKNGRLEEALECFRQMQLHRIDPDYVTIISVLAACADLGALGQGLWAHQYAWRQGLSRNVRLSNSLIDMYSRCGRVDFARQVFEVMPSRTLVSWNSMIVGFAINGCAHEALQHFSMMQAAGFVPDGVSFTGVLTACSHAGLVEEGLRYYDMMTQACGISPRLEHYGCLVDMLSRTGRLRDAMDILQSMPMKPNEVVLGSLLAACRVHGDVSMAERVLGYLVEVEPDCDSGYILLSNVYAAAGMWDGVGEVRSSMKTQGIKKTPGISGVEVDGDVHEFVAGDDSHRRSEEIYATLELVGHEMKLWGYVPPTQTD</sequence>
<dbReference type="Proteomes" id="UP000652761">
    <property type="component" value="Unassembled WGS sequence"/>
</dbReference>